<feature type="compositionally biased region" description="Basic and acidic residues" evidence="1">
    <location>
        <begin position="1"/>
        <end position="16"/>
    </location>
</feature>
<reference evidence="2 3" key="1">
    <citation type="journal article" date="2019" name="Commun. Biol.">
        <title>The bagworm genome reveals a unique fibroin gene that provides high tensile strength.</title>
        <authorList>
            <person name="Kono N."/>
            <person name="Nakamura H."/>
            <person name="Ohtoshi R."/>
            <person name="Tomita M."/>
            <person name="Numata K."/>
            <person name="Arakawa K."/>
        </authorList>
    </citation>
    <scope>NUCLEOTIDE SEQUENCE [LARGE SCALE GENOMIC DNA]</scope>
</reference>
<feature type="compositionally biased region" description="Basic residues" evidence="1">
    <location>
        <begin position="35"/>
        <end position="46"/>
    </location>
</feature>
<feature type="region of interest" description="Disordered" evidence="1">
    <location>
        <begin position="1"/>
        <end position="49"/>
    </location>
</feature>
<name>A0A4C2A901_EUMVA</name>
<dbReference type="Proteomes" id="UP000299102">
    <property type="component" value="Unassembled WGS sequence"/>
</dbReference>
<sequence>MAITRARREQAERPREASPASDSAAMGSDDGRVKNIQHRQRLRSKRSSGGLRMAACLPKNIKITPTAFKHKFIYLSHLLIRFTIQGRPIGGRAIAYVNGPDAVESLHRQVIIFNKPPTANAVREAETGYRRATCAPSLVMRQFGGAVKKGQILSTRNRQTCVKRLMDASDARGILEDRTAWRSEVRQSF</sequence>
<gene>
    <name evidence="2" type="ORF">EVAR_71510_1</name>
</gene>
<evidence type="ECO:0000256" key="1">
    <source>
        <dbReference type="SAM" id="MobiDB-lite"/>
    </source>
</evidence>
<keyword evidence="3" id="KW-1185">Reference proteome</keyword>
<evidence type="ECO:0000313" key="3">
    <source>
        <dbReference type="Proteomes" id="UP000299102"/>
    </source>
</evidence>
<protein>
    <submittedName>
        <fullName evidence="2">Uncharacterized protein</fullName>
    </submittedName>
</protein>
<proteinExistence type="predicted"/>
<evidence type="ECO:0000313" key="2">
    <source>
        <dbReference type="EMBL" id="GBP97176.1"/>
    </source>
</evidence>
<organism evidence="2 3">
    <name type="scientific">Eumeta variegata</name>
    <name type="common">Bagworm moth</name>
    <name type="synonym">Eumeta japonica</name>
    <dbReference type="NCBI Taxonomy" id="151549"/>
    <lineage>
        <taxon>Eukaryota</taxon>
        <taxon>Metazoa</taxon>
        <taxon>Ecdysozoa</taxon>
        <taxon>Arthropoda</taxon>
        <taxon>Hexapoda</taxon>
        <taxon>Insecta</taxon>
        <taxon>Pterygota</taxon>
        <taxon>Neoptera</taxon>
        <taxon>Endopterygota</taxon>
        <taxon>Lepidoptera</taxon>
        <taxon>Glossata</taxon>
        <taxon>Ditrysia</taxon>
        <taxon>Tineoidea</taxon>
        <taxon>Psychidae</taxon>
        <taxon>Oiketicinae</taxon>
        <taxon>Eumeta</taxon>
    </lineage>
</organism>
<dbReference type="EMBL" id="BGZK01002888">
    <property type="protein sequence ID" value="GBP97176.1"/>
    <property type="molecule type" value="Genomic_DNA"/>
</dbReference>
<comment type="caution">
    <text evidence="2">The sequence shown here is derived from an EMBL/GenBank/DDBJ whole genome shotgun (WGS) entry which is preliminary data.</text>
</comment>
<dbReference type="AlphaFoldDB" id="A0A4C2A901"/>
<accession>A0A4C2A901</accession>